<dbReference type="GO" id="GO:0006396">
    <property type="term" value="P:RNA processing"/>
    <property type="evidence" value="ECO:0007669"/>
    <property type="project" value="InterPro"/>
</dbReference>
<evidence type="ECO:0000256" key="2">
    <source>
        <dbReference type="SAM" id="MobiDB-lite"/>
    </source>
</evidence>
<evidence type="ECO:0000259" key="3">
    <source>
        <dbReference type="PROSITE" id="PS50142"/>
    </source>
</evidence>
<sequence>NLYKHLQHCSTLLLSQITEYVKSFPKPGETTDSGPSMKAPKALGDLLESIVGAVLIDTKLNLDEVWRIFKPILSPIVTPDKLELPPLRELIELCDSLGYFVKENCTLKGEMVHAELRLQLKDVLLVGEGQERSRKAAKGKAASQLLKKLEVCEKRISKGASNTGKLGDDCRQTTKEDLPEPPSCKRQKGTEAAIPAGDSCKKAYCMTVGTPVVAPINMKKGGPRTSLFQLCKTMLWPMPTFETTESKSRTLLVFCEGLEKRTGFSSFVSKITLHIPEFGNVECNGDPRADKKSSFDSAALIMLHELERQGKIIISSS</sequence>
<keyword evidence="5" id="KW-1185">Reference proteome</keyword>
<dbReference type="GO" id="GO:0004525">
    <property type="term" value="F:ribonuclease III activity"/>
    <property type="evidence" value="ECO:0007669"/>
    <property type="project" value="InterPro"/>
</dbReference>
<dbReference type="InterPro" id="IPR000999">
    <property type="entry name" value="RNase_III_dom"/>
</dbReference>
<dbReference type="SUPFAM" id="SSF69065">
    <property type="entry name" value="RNase III domain-like"/>
    <property type="match status" value="1"/>
</dbReference>
<organism evidence="4 5">
    <name type="scientific">Citrus sinensis</name>
    <name type="common">Sweet orange</name>
    <name type="synonym">Citrus aurantium var. sinensis</name>
    <dbReference type="NCBI Taxonomy" id="2711"/>
    <lineage>
        <taxon>Eukaryota</taxon>
        <taxon>Viridiplantae</taxon>
        <taxon>Streptophyta</taxon>
        <taxon>Embryophyta</taxon>
        <taxon>Tracheophyta</taxon>
        <taxon>Spermatophyta</taxon>
        <taxon>Magnoliopsida</taxon>
        <taxon>eudicotyledons</taxon>
        <taxon>Gunneridae</taxon>
        <taxon>Pentapetalae</taxon>
        <taxon>rosids</taxon>
        <taxon>malvids</taxon>
        <taxon>Sapindales</taxon>
        <taxon>Rutaceae</taxon>
        <taxon>Aurantioideae</taxon>
        <taxon>Citrus</taxon>
    </lineage>
</organism>
<feature type="domain" description="RNase III" evidence="3">
    <location>
        <begin position="27"/>
        <end position="59"/>
    </location>
</feature>
<evidence type="ECO:0000313" key="4">
    <source>
        <dbReference type="EMBL" id="KDO73671.1"/>
    </source>
</evidence>
<dbReference type="PANTHER" id="PTHR14950">
    <property type="entry name" value="DICER-RELATED"/>
    <property type="match status" value="1"/>
</dbReference>
<feature type="non-terminal residue" evidence="4">
    <location>
        <position position="1"/>
    </location>
</feature>
<dbReference type="Gene3D" id="1.10.1520.10">
    <property type="entry name" value="Ribonuclease III domain"/>
    <property type="match status" value="1"/>
</dbReference>
<evidence type="ECO:0000313" key="5">
    <source>
        <dbReference type="Proteomes" id="UP000027120"/>
    </source>
</evidence>
<dbReference type="PROSITE" id="PS50142">
    <property type="entry name" value="RNASE_3_2"/>
    <property type="match status" value="1"/>
</dbReference>
<dbReference type="PANTHER" id="PTHR14950:SF46">
    <property type="entry name" value="ENDORIBONUCLEASE DICER HOMOLOG 3"/>
    <property type="match status" value="1"/>
</dbReference>
<accession>A0A067GEB6</accession>
<dbReference type="EMBL" id="KK784885">
    <property type="protein sequence ID" value="KDO73671.1"/>
    <property type="molecule type" value="Genomic_DNA"/>
</dbReference>
<feature type="compositionally biased region" description="Basic and acidic residues" evidence="2">
    <location>
        <begin position="166"/>
        <end position="178"/>
    </location>
</feature>
<protein>
    <recommendedName>
        <fullName evidence="3">RNase III domain-containing protein</fullName>
    </recommendedName>
</protein>
<keyword evidence="1" id="KW-0378">Hydrolase</keyword>
<reference evidence="4 5" key="1">
    <citation type="submission" date="2014-04" db="EMBL/GenBank/DDBJ databases">
        <authorList>
            <consortium name="International Citrus Genome Consortium"/>
            <person name="Gmitter F."/>
            <person name="Chen C."/>
            <person name="Farmerie W."/>
            <person name="Harkins T."/>
            <person name="Desany B."/>
            <person name="Mohiuddin M."/>
            <person name="Kodira C."/>
            <person name="Borodovsky M."/>
            <person name="Lomsadze A."/>
            <person name="Burns P."/>
            <person name="Jenkins J."/>
            <person name="Prochnik S."/>
            <person name="Shu S."/>
            <person name="Chapman J."/>
            <person name="Pitluck S."/>
            <person name="Schmutz J."/>
            <person name="Rokhsar D."/>
        </authorList>
    </citation>
    <scope>NUCLEOTIDE SEQUENCE</scope>
</reference>
<dbReference type="STRING" id="2711.A0A067GEB6"/>
<dbReference type="Gene3D" id="3.30.160.20">
    <property type="match status" value="1"/>
</dbReference>
<dbReference type="AlphaFoldDB" id="A0A067GEB6"/>
<proteinExistence type="predicted"/>
<dbReference type="InterPro" id="IPR036389">
    <property type="entry name" value="RNase_III_sf"/>
</dbReference>
<feature type="region of interest" description="Disordered" evidence="2">
    <location>
        <begin position="160"/>
        <end position="189"/>
    </location>
</feature>
<gene>
    <name evidence="4" type="ORF">CISIN_1g0003791mg</name>
</gene>
<name>A0A067GEB6_CITSI</name>
<dbReference type="Proteomes" id="UP000027120">
    <property type="component" value="Unassembled WGS sequence"/>
</dbReference>
<dbReference type="EMBL" id="KK784885">
    <property type="protein sequence ID" value="KDO73672.1"/>
    <property type="molecule type" value="Genomic_DNA"/>
</dbReference>
<evidence type="ECO:0000256" key="1">
    <source>
        <dbReference type="ARBA" id="ARBA00022801"/>
    </source>
</evidence>